<dbReference type="Proteomes" id="UP001196413">
    <property type="component" value="Unassembled WGS sequence"/>
</dbReference>
<name>A0AAD5M4F1_PARTN</name>
<reference evidence="2" key="1">
    <citation type="submission" date="2021-06" db="EMBL/GenBank/DDBJ databases">
        <title>Parelaphostrongylus tenuis whole genome reference sequence.</title>
        <authorList>
            <person name="Garwood T.J."/>
            <person name="Larsen P.A."/>
            <person name="Fountain-Jones N.M."/>
            <person name="Garbe J.R."/>
            <person name="Macchietto M.G."/>
            <person name="Kania S.A."/>
            <person name="Gerhold R.W."/>
            <person name="Richards J.E."/>
            <person name="Wolf T.M."/>
        </authorList>
    </citation>
    <scope>NUCLEOTIDE SEQUENCE</scope>
    <source>
        <strain evidence="2">MNPRO001-30</strain>
        <tissue evidence="2">Meninges</tissue>
    </source>
</reference>
<keyword evidence="3" id="KW-1185">Reference proteome</keyword>
<comment type="caution">
    <text evidence="2">The sequence shown here is derived from an EMBL/GenBank/DDBJ whole genome shotgun (WGS) entry which is preliminary data.</text>
</comment>
<dbReference type="EMBL" id="JAHQIW010001280">
    <property type="protein sequence ID" value="KAJ1351990.1"/>
    <property type="molecule type" value="Genomic_DNA"/>
</dbReference>
<dbReference type="InterPro" id="IPR004843">
    <property type="entry name" value="Calcineurin-like_PHP"/>
</dbReference>
<protein>
    <recommendedName>
        <fullName evidence="1">Calcineurin-like phosphoesterase domain-containing protein</fullName>
    </recommendedName>
</protein>
<dbReference type="GO" id="GO:0016787">
    <property type="term" value="F:hydrolase activity"/>
    <property type="evidence" value="ECO:0007669"/>
    <property type="project" value="InterPro"/>
</dbReference>
<dbReference type="AlphaFoldDB" id="A0AAD5M4F1"/>
<dbReference type="Pfam" id="PF00149">
    <property type="entry name" value="Metallophos"/>
    <property type="match status" value="1"/>
</dbReference>
<dbReference type="Gene3D" id="3.60.21.10">
    <property type="match status" value="1"/>
</dbReference>
<feature type="domain" description="Calcineurin-like phosphoesterase" evidence="1">
    <location>
        <begin position="107"/>
        <end position="279"/>
    </location>
</feature>
<evidence type="ECO:0000313" key="3">
    <source>
        <dbReference type="Proteomes" id="UP001196413"/>
    </source>
</evidence>
<evidence type="ECO:0000259" key="1">
    <source>
        <dbReference type="Pfam" id="PF00149"/>
    </source>
</evidence>
<dbReference type="InterPro" id="IPR029052">
    <property type="entry name" value="Metallo-depent_PP-like"/>
</dbReference>
<proteinExistence type="predicted"/>
<gene>
    <name evidence="2" type="ORF">KIN20_008175</name>
</gene>
<accession>A0AAD5M4F1</accession>
<evidence type="ECO:0000313" key="2">
    <source>
        <dbReference type="EMBL" id="KAJ1351990.1"/>
    </source>
</evidence>
<sequence>MVAGLVLSLAGEDASNSLQTTSPQRKIRVLDDILAIPKDTLSLLLMGDTQYHYKCEPANINCKKASRKCRESYGLDYHLRSGPVLNETVRIGQKGCIKIENRYANRVQRQALDRLIERMRYPPSALIIDGDLTDFGHVEQCKEFQTGWMTSFSVPILVGLGNHDYENNVNDCAFNFCAHTMLTWFTNYGKNMSLRLDYRRWVKSAFDVTYDGSFAYSTRICSVTGRNCAQIIQLNNAVDYETRFSSLFVDWKVNSAMDFLKRELKLLKDMNIPILINMHQCEGTRLDKMRELIAEWIYETRALGHRKRIAVFFAHLHSMHEVKTMCLHGVTVPFVYIGSVPNNRFTMLQISRNESSLIGFAARDAFDVGEEDSLHVLGEINGIWAYCNSTGSTFYPFNDNLSKRDIETTEN</sequence>
<dbReference type="SUPFAM" id="SSF56300">
    <property type="entry name" value="Metallo-dependent phosphatases"/>
    <property type="match status" value="1"/>
</dbReference>
<organism evidence="2 3">
    <name type="scientific">Parelaphostrongylus tenuis</name>
    <name type="common">Meningeal worm</name>
    <dbReference type="NCBI Taxonomy" id="148309"/>
    <lineage>
        <taxon>Eukaryota</taxon>
        <taxon>Metazoa</taxon>
        <taxon>Ecdysozoa</taxon>
        <taxon>Nematoda</taxon>
        <taxon>Chromadorea</taxon>
        <taxon>Rhabditida</taxon>
        <taxon>Rhabditina</taxon>
        <taxon>Rhabditomorpha</taxon>
        <taxon>Strongyloidea</taxon>
        <taxon>Metastrongylidae</taxon>
        <taxon>Parelaphostrongylus</taxon>
    </lineage>
</organism>